<dbReference type="InterPro" id="IPR029063">
    <property type="entry name" value="SAM-dependent_MTases_sf"/>
</dbReference>
<dbReference type="GO" id="GO:0031167">
    <property type="term" value="P:rRNA methylation"/>
    <property type="evidence" value="ECO:0007669"/>
    <property type="project" value="InterPro"/>
</dbReference>
<evidence type="ECO:0000313" key="3">
    <source>
        <dbReference type="EMBL" id="EFV11998.1"/>
    </source>
</evidence>
<dbReference type="PIRSF" id="PIRSF004553">
    <property type="entry name" value="CHP00095"/>
    <property type="match status" value="1"/>
</dbReference>
<dbReference type="GO" id="GO:0003676">
    <property type="term" value="F:nucleic acid binding"/>
    <property type="evidence" value="ECO:0007669"/>
    <property type="project" value="InterPro"/>
</dbReference>
<keyword evidence="1 3" id="KW-0489">Methyltransferase</keyword>
<dbReference type="InterPro" id="IPR002052">
    <property type="entry name" value="DNA_methylase_N6_adenine_CS"/>
</dbReference>
<accession>E5XUH2</accession>
<evidence type="ECO:0000256" key="1">
    <source>
        <dbReference type="ARBA" id="ARBA00022603"/>
    </source>
</evidence>
<dbReference type="InterPro" id="IPR004398">
    <property type="entry name" value="RNA_MeTrfase_RsmD"/>
</dbReference>
<dbReference type="SUPFAM" id="SSF53335">
    <property type="entry name" value="S-adenosyl-L-methionine-dependent methyltransferases"/>
    <property type="match status" value="1"/>
</dbReference>
<dbReference type="AlphaFoldDB" id="E5XUH2"/>
<dbReference type="CDD" id="cd02440">
    <property type="entry name" value="AdoMet_MTases"/>
    <property type="match status" value="1"/>
</dbReference>
<keyword evidence="4" id="KW-1185">Reference proteome</keyword>
<dbReference type="PANTHER" id="PTHR43542">
    <property type="entry name" value="METHYLTRANSFERASE"/>
    <property type="match status" value="1"/>
</dbReference>
<sequence>MIRVVSGALRGRRLQVPQAGARPTAERVRAAIFDALRSYIDLDEARVLDLYAGSGALGFEAVSRGAETAVLVEHAAVAVKALRANIASLGLEGRVRVQVGKVQQALAGHAPAEPYDLVLADPPYDIGGGEVADVLGKLASGGWIATDGMLVFERAARAAAPTWPDGLEPVKSYLYGDTRVEFARPGP</sequence>
<name>E5XUH2_SEGRC</name>
<dbReference type="PROSITE" id="PS00092">
    <property type="entry name" value="N6_MTASE"/>
    <property type="match status" value="1"/>
</dbReference>
<dbReference type="NCBIfam" id="TIGR00095">
    <property type="entry name" value="16S rRNA (guanine(966)-N(2))-methyltransferase RsmD"/>
    <property type="match status" value="1"/>
</dbReference>
<dbReference type="RefSeq" id="WP_007471927.1">
    <property type="nucleotide sequence ID" value="NZ_KI391953.1"/>
</dbReference>
<gene>
    <name evidence="3" type="ORF">HMPREF9336_03144</name>
</gene>
<organism evidence="3 4">
    <name type="scientific">Segniliparus rugosus (strain ATCC BAA-974 / DSM 45345 / CCUG 50838 / CIP 108380 / JCM 13579 / CDC 945)</name>
    <dbReference type="NCBI Taxonomy" id="679197"/>
    <lineage>
        <taxon>Bacteria</taxon>
        <taxon>Bacillati</taxon>
        <taxon>Actinomycetota</taxon>
        <taxon>Actinomycetes</taxon>
        <taxon>Mycobacteriales</taxon>
        <taxon>Segniliparaceae</taxon>
        <taxon>Segniliparus</taxon>
    </lineage>
</organism>
<keyword evidence="2" id="KW-0808">Transferase</keyword>
<dbReference type="HOGENOM" id="CLU_075826_1_0_11"/>
<comment type="caution">
    <text evidence="3">The sequence shown here is derived from an EMBL/GenBank/DDBJ whole genome shotgun (WGS) entry which is preliminary data.</text>
</comment>
<evidence type="ECO:0000256" key="2">
    <source>
        <dbReference type="ARBA" id="ARBA00022679"/>
    </source>
</evidence>
<dbReference type="STRING" id="679197.HMPREF9336_03144"/>
<dbReference type="PANTHER" id="PTHR43542:SF1">
    <property type="entry name" value="METHYLTRANSFERASE"/>
    <property type="match status" value="1"/>
</dbReference>
<dbReference type="Proteomes" id="UP000004816">
    <property type="component" value="Unassembled WGS sequence"/>
</dbReference>
<dbReference type="EMBL" id="ACZI02000001">
    <property type="protein sequence ID" value="EFV11998.1"/>
    <property type="molecule type" value="Genomic_DNA"/>
</dbReference>
<dbReference type="Pfam" id="PF03602">
    <property type="entry name" value="Cons_hypoth95"/>
    <property type="match status" value="1"/>
</dbReference>
<evidence type="ECO:0000313" key="4">
    <source>
        <dbReference type="Proteomes" id="UP000004816"/>
    </source>
</evidence>
<proteinExistence type="predicted"/>
<reference evidence="3 4" key="1">
    <citation type="journal article" date="2011" name="Stand. Genomic Sci.">
        <title>High quality draft genome sequence of Segniliparus rugosus CDC 945(T)= (ATCC BAA-974(T)).</title>
        <authorList>
            <person name="Earl A.M."/>
            <person name="Desjardins C.A."/>
            <person name="Fitzgerald M.G."/>
            <person name="Arachchi H.M."/>
            <person name="Zeng Q."/>
            <person name="Mehta T."/>
            <person name="Griggs A."/>
            <person name="Birren B.W."/>
            <person name="Toney N.C."/>
            <person name="Carr J."/>
            <person name="Posey J."/>
            <person name="Butler W.R."/>
        </authorList>
    </citation>
    <scope>NUCLEOTIDE SEQUENCE [LARGE SCALE GENOMIC DNA]</scope>
    <source>
        <strain evidence="4">ATCC BAA-974 / DSM 45345 / CCUG 50838 / CIP 108380 / JCM 13579 / CDC 945</strain>
    </source>
</reference>
<protein>
    <submittedName>
        <fullName evidence="3">RsmD family RNA methyltransferase</fullName>
    </submittedName>
</protein>
<dbReference type="OrthoDB" id="9803017at2"/>
<dbReference type="GO" id="GO:0008168">
    <property type="term" value="F:methyltransferase activity"/>
    <property type="evidence" value="ECO:0007669"/>
    <property type="project" value="UniProtKB-KW"/>
</dbReference>
<dbReference type="Gene3D" id="3.40.50.150">
    <property type="entry name" value="Vaccinia Virus protein VP39"/>
    <property type="match status" value="1"/>
</dbReference>
<dbReference type="eggNOG" id="COG0742">
    <property type="taxonomic scope" value="Bacteria"/>
</dbReference>